<accession>A0AA36I0N9</accession>
<dbReference type="InterPro" id="IPR011990">
    <property type="entry name" value="TPR-like_helical_dom_sf"/>
</dbReference>
<dbReference type="EMBL" id="CAUJNA010000574">
    <property type="protein sequence ID" value="CAJ1378863.1"/>
    <property type="molecule type" value="Genomic_DNA"/>
</dbReference>
<gene>
    <name evidence="2" type="ORF">EVOR1521_LOCUS7260</name>
</gene>
<keyword evidence="1" id="KW-0812">Transmembrane</keyword>
<keyword evidence="3" id="KW-1185">Reference proteome</keyword>
<feature type="transmembrane region" description="Helical" evidence="1">
    <location>
        <begin position="518"/>
        <end position="538"/>
    </location>
</feature>
<evidence type="ECO:0008006" key="4">
    <source>
        <dbReference type="Google" id="ProtNLM"/>
    </source>
</evidence>
<comment type="caution">
    <text evidence="2">The sequence shown here is derived from an EMBL/GenBank/DDBJ whole genome shotgun (WGS) entry which is preliminary data.</text>
</comment>
<evidence type="ECO:0000313" key="2">
    <source>
        <dbReference type="EMBL" id="CAJ1378863.1"/>
    </source>
</evidence>
<name>A0AA36I0N9_9DINO</name>
<proteinExistence type="predicted"/>
<sequence>MHKPLPANLAVHPRGIRSDVMQDADPGATAEIAALATELEWRPALVTLGRMQRHSRLFKVSCSKVLRVLRQLVIQGEWRDRDVWRQAVGVLGHLSDANVKPDLRIVNLGLQICKESRAVKPVFWTYDQALRERFRPNEETFEILASSCVVAPSECWWRALRYMKQARALLPDEQLTAAMAKSMKACVDAGAWSSALFQLGSEFKLEMADVPGVAPAEAMQDYLEAICQGPLSRQGAHSRRPRAWSALWSAEKLPVRRFQRRRLVQGNAPPEIEKQVAQLQYLRHARPDCWPGLSDDVQQSFNKMFQQRVRLQDDDQELELLGIELLCESGVMRSETVQAFRRSGLYPSLRGLQRVAGHRYAASLRDPLLGQQRELGVLGVEEALKMLGFRSGRSRSARPGRRNRWRLALQGRATKLLRLRQVASRGRRPARRWLREHEGFDLQAAVAWISFRLELSGEVSRTLTSAGRCVASGARPDCIFLPLPEPSKEHPERAALASVLNLLAKGSCKGGRTLQGGILLYSPGALCISCLAAFCVALRHFVKWTRAIDGCLTAAATKILLDRGARSDIWWQAHGAMFDLACAAATANEQFGADLWQCQKNDSLPMSGRSKGPTAAAGLLGELRWWKTAVGLPLPCDDALVAHWAALAPQLK</sequence>
<reference evidence="2" key="1">
    <citation type="submission" date="2023-08" db="EMBL/GenBank/DDBJ databases">
        <authorList>
            <person name="Chen Y."/>
            <person name="Shah S."/>
            <person name="Dougan E. K."/>
            <person name="Thang M."/>
            <person name="Chan C."/>
        </authorList>
    </citation>
    <scope>NUCLEOTIDE SEQUENCE</scope>
</reference>
<protein>
    <recommendedName>
        <fullName evidence="4">Pentatricopeptide repeat-containing protein, chloroplastic</fullName>
    </recommendedName>
</protein>
<organism evidence="2 3">
    <name type="scientific">Effrenium voratum</name>
    <dbReference type="NCBI Taxonomy" id="2562239"/>
    <lineage>
        <taxon>Eukaryota</taxon>
        <taxon>Sar</taxon>
        <taxon>Alveolata</taxon>
        <taxon>Dinophyceae</taxon>
        <taxon>Suessiales</taxon>
        <taxon>Symbiodiniaceae</taxon>
        <taxon>Effrenium</taxon>
    </lineage>
</organism>
<evidence type="ECO:0000256" key="1">
    <source>
        <dbReference type="SAM" id="Phobius"/>
    </source>
</evidence>
<keyword evidence="1" id="KW-1133">Transmembrane helix</keyword>
<dbReference type="AlphaFoldDB" id="A0AA36I0N9"/>
<keyword evidence="1" id="KW-0472">Membrane</keyword>
<dbReference type="Gene3D" id="1.25.40.10">
    <property type="entry name" value="Tetratricopeptide repeat domain"/>
    <property type="match status" value="1"/>
</dbReference>
<dbReference type="Proteomes" id="UP001178507">
    <property type="component" value="Unassembled WGS sequence"/>
</dbReference>
<evidence type="ECO:0000313" key="3">
    <source>
        <dbReference type="Proteomes" id="UP001178507"/>
    </source>
</evidence>